<dbReference type="EMBL" id="MW752191">
    <property type="protein sequence ID" value="QVU39993.1"/>
    <property type="molecule type" value="Genomic_RNA"/>
</dbReference>
<evidence type="ECO:0000313" key="1">
    <source>
        <dbReference type="EMBL" id="QVU39993.1"/>
    </source>
</evidence>
<protein>
    <submittedName>
        <fullName evidence="1">RNA-dependent RNA polymerase</fullName>
    </submittedName>
</protein>
<sequence length="645" mass="70645">METGVGNPPVRSRKRVGRKRHSCVRDVAALKAAVVRAKGALENALSVSLPALNIRGRGSYAEAVQQVKEWMAAASSSSRLRREGLGLAQRKRVELSVKLVKKVFPIGCKCVRTAGWENFKKSQSVESRPPPDPAFLDFARREVKKLFRNGWLTRSRWQRAVLDCPLTDAACAEYPRAKGGKSAAFSSYDEYLSVLEKPILDLPAAGFAEVPTGGKVRRLTKQPAGFSALGPLHKAIYDRLRTTNWLLVGTPSASKFERAGFTSGGNLLSGDYAGATDSLDLRVTDVILSAVLEGADLPEGLAELARASLRFRVQNGEDSFVVAKGQMMGFYLSFPLLCLYNRLVSLWALGNVPMLINGDDIVAQTQSAERWFNLLPQLGLEPERTKTSLCRSYCEVNSTGFIRSGASFRPVGVLRLKGLSPPAEVDPSSLGTRHKAFLEGVPDAKRASAEWFKNWGSLIFRLLSLGVPLRSLGFSVNEWDYLASAGVLGSAKRHARRFHCPNPTPLSPAKSGDSDVVYLRRHNSESRAASIIESFCSVRAAVATRNHALKIPNTLLFKMLWSDLFANKPHTKVPLFKASLVRSVAGARFSTTKMFFGELLPSSRFLHRQLSPRPDLITAPAWFPYITTPSTMRALTAPAFVAALG</sequence>
<gene>
    <name evidence="1" type="primary">RdRp</name>
</gene>
<keyword evidence="1" id="KW-0808">Transferase</keyword>
<accession>A0A8E7DL94</accession>
<organism evidence="1">
    <name type="scientific">Magnaporthe oryzae botourmiavirus 6</name>
    <dbReference type="NCBI Taxonomy" id="2755483"/>
    <lineage>
        <taxon>Viruses</taxon>
        <taxon>Riboviria</taxon>
        <taxon>Orthornavirae</taxon>
        <taxon>Lenarviricota</taxon>
        <taxon>Miaviricetes</taxon>
        <taxon>Ourlivirales</taxon>
        <taxon>Botourmiaviridae</taxon>
        <taxon>Gammascleroulivirus</taxon>
        <taxon>Gammascleroulivirus alphaoryzae</taxon>
    </lineage>
</organism>
<keyword evidence="1" id="KW-0696">RNA-directed RNA polymerase</keyword>
<name>A0A8E7DL94_9VIRU</name>
<dbReference type="GO" id="GO:0003968">
    <property type="term" value="F:RNA-directed RNA polymerase activity"/>
    <property type="evidence" value="ECO:0007669"/>
    <property type="project" value="UniProtKB-KW"/>
</dbReference>
<proteinExistence type="predicted"/>
<reference evidence="1" key="1">
    <citation type="submission" date="2021-03" db="EMBL/GenBank/DDBJ databases">
        <authorList>
            <person name="Urzo M.L.R."/>
            <person name="Cope A.E."/>
            <person name="Guinto T.D."/>
            <person name="Kondo H."/>
            <person name="Suzuki N."/>
        </authorList>
    </citation>
    <scope>NUCLEOTIDE SEQUENCE</scope>
    <source>
        <strain evidence="1">22_NGS_MO</strain>
    </source>
</reference>
<keyword evidence="1" id="KW-0548">Nucleotidyltransferase</keyword>